<dbReference type="Pfam" id="PF12848">
    <property type="entry name" value="ABC_tran_Xtn"/>
    <property type="match status" value="1"/>
</dbReference>
<dbReference type="AlphaFoldDB" id="A0A2K8KJI6"/>
<feature type="domain" description="ABC transporter" evidence="8">
    <location>
        <begin position="313"/>
        <end position="527"/>
    </location>
</feature>
<evidence type="ECO:0000256" key="1">
    <source>
        <dbReference type="ARBA" id="ARBA00022737"/>
    </source>
</evidence>
<evidence type="ECO:0000256" key="5">
    <source>
        <dbReference type="ARBA" id="ARBA00069073"/>
    </source>
</evidence>
<dbReference type="InterPro" id="IPR050611">
    <property type="entry name" value="ABCF"/>
</dbReference>
<dbReference type="InterPro" id="IPR027417">
    <property type="entry name" value="P-loop_NTPase"/>
</dbReference>
<evidence type="ECO:0000256" key="6">
    <source>
        <dbReference type="SAM" id="Coils"/>
    </source>
</evidence>
<dbReference type="SMART" id="SM00382">
    <property type="entry name" value="AAA"/>
    <property type="match status" value="2"/>
</dbReference>
<dbReference type="PANTHER" id="PTHR19211:SF14">
    <property type="entry name" value="ATP-BINDING CASSETTE SUB-FAMILY F MEMBER 1"/>
    <property type="match status" value="1"/>
</dbReference>
<dbReference type="FunFam" id="3.40.50.300:FF:000011">
    <property type="entry name" value="Putative ABC transporter ATP-binding component"/>
    <property type="match status" value="1"/>
</dbReference>
<dbReference type="InterPro" id="IPR003439">
    <property type="entry name" value="ABC_transporter-like_ATP-bd"/>
</dbReference>
<keyword evidence="1" id="KW-0677">Repeat</keyword>
<keyword evidence="6" id="KW-0175">Coiled coil</keyword>
<dbReference type="InterPro" id="IPR017871">
    <property type="entry name" value="ABC_transporter-like_CS"/>
</dbReference>
<feature type="domain" description="ABC transporter" evidence="8">
    <location>
        <begin position="2"/>
        <end position="246"/>
    </location>
</feature>
<organism evidence="9 10">
    <name type="scientific">Reinekea forsetii</name>
    <dbReference type="NCBI Taxonomy" id="1336806"/>
    <lineage>
        <taxon>Bacteria</taxon>
        <taxon>Pseudomonadati</taxon>
        <taxon>Pseudomonadota</taxon>
        <taxon>Gammaproteobacteria</taxon>
        <taxon>Oceanospirillales</taxon>
        <taxon>Saccharospirillaceae</taxon>
        <taxon>Reinekea</taxon>
    </lineage>
</organism>
<name>A0A2K8KJI6_9GAMM</name>
<evidence type="ECO:0000256" key="7">
    <source>
        <dbReference type="SAM" id="MobiDB-lite"/>
    </source>
</evidence>
<proteinExistence type="inferred from homology"/>
<dbReference type="GO" id="GO:0005524">
    <property type="term" value="F:ATP binding"/>
    <property type="evidence" value="ECO:0007669"/>
    <property type="project" value="UniProtKB-KW"/>
</dbReference>
<evidence type="ECO:0000313" key="9">
    <source>
        <dbReference type="EMBL" id="ATX75220.1"/>
    </source>
</evidence>
<sequence length="632" mass="70972">MIKLSNISLQLGGKPLLEQASLTINPGERLAVIGANGTGKTSLFKVLQGDLTLDQGDFLMPNQWRLSYMEQEVTAVHRSAVEFVLDGDQQLRKLEQQLEQAQSRNDDHAVAEQLGALDTYQAFNKRYQAEQLLAGLGFAEAEFTNPVDSFSGGWRVRLNLARALMCPSDLLLLDEPTNHLDLHTCFWLEGWLKQFQGTLLFISHDRDFMDGVATQVVSFEQKKLQLYRGNYSQFERQRAERMAQHQAAFNKEQKQKEHLESFVQRFKAKASKAKQAQSRVKMLERLTMNAPLLMSHGYDLSISTDGRVSDPVVSLKDVNLGYPTKTVLSGINLSLHPGMRLGLLGVNGAGKSTLIKALSGDLEPLQGVVTRGQNLKVGYFAQHQLESLDDLASPYLHIRRIDDVAKDQDIKNFVGRFGFSGMRADEPVKNFSGGEKARVALALIAWQKPNLLLLDEPTNHLDLEMRDSLNLALQQYEGAVILVSHDRYLLNSTAEQFWWVRNGGVELYNGDLDDYFQAMLKAPQTGSQRSQVAGEESTDERKASRQARAVQREKLKPVQQKLKKAEQLMERLQKDLTGIENELSDATLYDAAAKEKLQRLIKQQSQLRGELDGAELVWMDAAETLESLQSVS</sequence>
<comment type="similarity">
    <text evidence="4">Belongs to the ABC transporter superfamily. ABCF family. YheS subfamily.</text>
</comment>
<evidence type="ECO:0000259" key="8">
    <source>
        <dbReference type="PROSITE" id="PS50893"/>
    </source>
</evidence>
<feature type="coiled-coil region" evidence="6">
    <location>
        <begin position="555"/>
        <end position="589"/>
    </location>
</feature>
<feature type="coiled-coil region" evidence="6">
    <location>
        <begin position="84"/>
        <end position="111"/>
    </location>
</feature>
<dbReference type="GO" id="GO:0016887">
    <property type="term" value="F:ATP hydrolysis activity"/>
    <property type="evidence" value="ECO:0007669"/>
    <property type="project" value="InterPro"/>
</dbReference>
<keyword evidence="3 9" id="KW-0067">ATP-binding</keyword>
<dbReference type="InterPro" id="IPR003593">
    <property type="entry name" value="AAA+_ATPase"/>
</dbReference>
<dbReference type="PROSITE" id="PS50893">
    <property type="entry name" value="ABC_TRANSPORTER_2"/>
    <property type="match status" value="2"/>
</dbReference>
<dbReference type="Gene3D" id="3.40.50.300">
    <property type="entry name" value="P-loop containing nucleotide triphosphate hydrolases"/>
    <property type="match status" value="2"/>
</dbReference>
<dbReference type="FunFam" id="3.40.50.300:FF:002053">
    <property type="entry name" value="ABC transporter ATP-binding protein"/>
    <property type="match status" value="1"/>
</dbReference>
<keyword evidence="10" id="KW-1185">Reference proteome</keyword>
<dbReference type="Proteomes" id="UP000229757">
    <property type="component" value="Chromosome"/>
</dbReference>
<gene>
    <name evidence="9" type="ORF">REIFOR_00042</name>
</gene>
<reference evidence="9 10" key="1">
    <citation type="journal article" date="2017" name="Environ. Microbiol.">
        <title>Genomic and physiological analyses of 'Reinekea forsetii' reveal a versatile opportunistic lifestyle during spring algae blooms.</title>
        <authorList>
            <person name="Avci B."/>
            <person name="Hahnke R.L."/>
            <person name="Chafee M."/>
            <person name="Fischer T."/>
            <person name="Gruber-Vodicka H."/>
            <person name="Tegetmeyer H.E."/>
            <person name="Harder J."/>
            <person name="Fuchs B.M."/>
            <person name="Amann R.I."/>
            <person name="Teeling H."/>
        </authorList>
    </citation>
    <scope>NUCLEOTIDE SEQUENCE [LARGE SCALE GENOMIC DNA]</scope>
    <source>
        <strain evidence="9 10">Hel1_31_D35</strain>
    </source>
</reference>
<dbReference type="Pfam" id="PF00005">
    <property type="entry name" value="ABC_tran"/>
    <property type="match status" value="2"/>
</dbReference>
<evidence type="ECO:0000256" key="2">
    <source>
        <dbReference type="ARBA" id="ARBA00022741"/>
    </source>
</evidence>
<keyword evidence="2" id="KW-0547">Nucleotide-binding</keyword>
<dbReference type="KEGG" id="rfo:REIFOR_00042"/>
<dbReference type="EMBL" id="CP011797">
    <property type="protein sequence ID" value="ATX75220.1"/>
    <property type="molecule type" value="Genomic_DNA"/>
</dbReference>
<dbReference type="PANTHER" id="PTHR19211">
    <property type="entry name" value="ATP-BINDING TRANSPORT PROTEIN-RELATED"/>
    <property type="match status" value="1"/>
</dbReference>
<feature type="region of interest" description="Disordered" evidence="7">
    <location>
        <begin position="526"/>
        <end position="550"/>
    </location>
</feature>
<dbReference type="PROSITE" id="PS00211">
    <property type="entry name" value="ABC_TRANSPORTER_1"/>
    <property type="match status" value="2"/>
</dbReference>
<dbReference type="InterPro" id="IPR032781">
    <property type="entry name" value="ABC_tran_Xtn"/>
</dbReference>
<evidence type="ECO:0000313" key="10">
    <source>
        <dbReference type="Proteomes" id="UP000229757"/>
    </source>
</evidence>
<dbReference type="SUPFAM" id="SSF52540">
    <property type="entry name" value="P-loop containing nucleoside triphosphate hydrolases"/>
    <property type="match status" value="2"/>
</dbReference>
<dbReference type="CDD" id="cd03221">
    <property type="entry name" value="ABCF_EF-3"/>
    <property type="match status" value="2"/>
</dbReference>
<dbReference type="RefSeq" id="WP_100255639.1">
    <property type="nucleotide sequence ID" value="NZ_CP011797.1"/>
</dbReference>
<protein>
    <recommendedName>
        <fullName evidence="5">Probable ATP-binding protein YheS</fullName>
    </recommendedName>
</protein>
<evidence type="ECO:0000256" key="4">
    <source>
        <dbReference type="ARBA" id="ARBA00061571"/>
    </source>
</evidence>
<dbReference type="OrthoDB" id="9776369at2"/>
<accession>A0A2K8KJI6</accession>
<evidence type="ECO:0000256" key="3">
    <source>
        <dbReference type="ARBA" id="ARBA00022840"/>
    </source>
</evidence>